<proteinExistence type="predicted"/>
<reference evidence="1" key="1">
    <citation type="submission" date="2023-04" db="EMBL/GenBank/DDBJ databases">
        <title>A chromosome-level genome assembly of the parasitoid wasp Eretmocerus hayati.</title>
        <authorList>
            <person name="Zhong Y."/>
            <person name="Liu S."/>
            <person name="Liu Y."/>
        </authorList>
    </citation>
    <scope>NUCLEOTIDE SEQUENCE</scope>
    <source>
        <strain evidence="1">ZJU_SS_LIU_2023</strain>
    </source>
</reference>
<gene>
    <name evidence="1" type="ORF">QAD02_014427</name>
</gene>
<name>A0ACC2P509_9HYME</name>
<dbReference type="Proteomes" id="UP001239111">
    <property type="component" value="Chromosome 2"/>
</dbReference>
<sequence>MVRLHVKKMSESQFLYDTSVESKVDDVIREITIIHNGRLKVSRICYDMEDLANHGTMLPPNMMGLTDEQVEELHLKDEWGEKCIPSGGWTYNRDVIGRRNGKQPNENMQNVIKKAIEDARAMISKKLVNEDKLVTQKVVQDALDILRGAVMIVYPMGLPPHDVIDLQMAQLWFSGKELLRGTLLKDSVGRNEKTKIVVKIAKRGSGAPPREPVMSDEDRKQLMLQAHRRQEEVKRALSGRGLLTSRAGYFVGPQGLSRPAHRRPQEVADGTGCAEGHHLAAARERRSYCSSGQAVARAVAGYS</sequence>
<evidence type="ECO:0000313" key="1">
    <source>
        <dbReference type="EMBL" id="KAJ8678640.1"/>
    </source>
</evidence>
<dbReference type="EMBL" id="CM056742">
    <property type="protein sequence ID" value="KAJ8678640.1"/>
    <property type="molecule type" value="Genomic_DNA"/>
</dbReference>
<comment type="caution">
    <text evidence="1">The sequence shown here is derived from an EMBL/GenBank/DDBJ whole genome shotgun (WGS) entry which is preliminary data.</text>
</comment>
<keyword evidence="2" id="KW-1185">Reference proteome</keyword>
<organism evidence="1 2">
    <name type="scientific">Eretmocerus hayati</name>
    <dbReference type="NCBI Taxonomy" id="131215"/>
    <lineage>
        <taxon>Eukaryota</taxon>
        <taxon>Metazoa</taxon>
        <taxon>Ecdysozoa</taxon>
        <taxon>Arthropoda</taxon>
        <taxon>Hexapoda</taxon>
        <taxon>Insecta</taxon>
        <taxon>Pterygota</taxon>
        <taxon>Neoptera</taxon>
        <taxon>Endopterygota</taxon>
        <taxon>Hymenoptera</taxon>
        <taxon>Apocrita</taxon>
        <taxon>Proctotrupomorpha</taxon>
        <taxon>Chalcidoidea</taxon>
        <taxon>Aphelinidae</taxon>
        <taxon>Aphelininae</taxon>
        <taxon>Eretmocerus</taxon>
    </lineage>
</organism>
<accession>A0ACC2P509</accession>
<protein>
    <submittedName>
        <fullName evidence="1">Uncharacterized protein</fullName>
    </submittedName>
</protein>
<evidence type="ECO:0000313" key="2">
    <source>
        <dbReference type="Proteomes" id="UP001239111"/>
    </source>
</evidence>